<sequence>MIRNSINLKQLEAFVAVVDFGTFRNAAAHLGTTQPNISARIAALESGIDALLMRRDAGSVTLTEKGRTLLPAARRVLWSAEAFLEEAHRTDLIADKLRLGVTEIVAGAWLNAYLRRLREVYPSLTVELTVNLSREIERDLASGDLDLSLQTAPFAIDMPSAIELGEYEYNWVAAPFVADEFSSPLSLADAMESAVLMHAKHTTASVELLEAARLRGLRTDRVVHSNSLASCIQMAVDGLGLALAPRALTARLVSRGELHVMPSDWRPSPLRIFARYDDRRAPRFVAAAARLAAEVERASGAHLG</sequence>
<dbReference type="KEGG" id="hdh:G5B40_19460"/>
<dbReference type="AlphaFoldDB" id="A0A7M3T601"/>
<evidence type="ECO:0000259" key="5">
    <source>
        <dbReference type="PROSITE" id="PS50931"/>
    </source>
</evidence>
<dbReference type="SUPFAM" id="SSF53850">
    <property type="entry name" value="Periplasmic binding protein-like II"/>
    <property type="match status" value="1"/>
</dbReference>
<feature type="domain" description="HTH lysR-type" evidence="5">
    <location>
        <begin position="6"/>
        <end position="63"/>
    </location>
</feature>
<evidence type="ECO:0000256" key="4">
    <source>
        <dbReference type="ARBA" id="ARBA00023163"/>
    </source>
</evidence>
<keyword evidence="4" id="KW-0804">Transcription</keyword>
<dbReference type="InterPro" id="IPR050176">
    <property type="entry name" value="LTTR"/>
</dbReference>
<dbReference type="Pfam" id="PF03466">
    <property type="entry name" value="LysR_substrate"/>
    <property type="match status" value="1"/>
</dbReference>
<keyword evidence="3" id="KW-0238">DNA-binding</keyword>
<dbReference type="InterPro" id="IPR036390">
    <property type="entry name" value="WH_DNA-bd_sf"/>
</dbReference>
<dbReference type="EMBL" id="CP049056">
    <property type="protein sequence ID" value="QIE57432.1"/>
    <property type="molecule type" value="Genomic_DNA"/>
</dbReference>
<evidence type="ECO:0000256" key="2">
    <source>
        <dbReference type="ARBA" id="ARBA00023015"/>
    </source>
</evidence>
<protein>
    <submittedName>
        <fullName evidence="6">LysR family transcriptional regulator</fullName>
    </submittedName>
</protein>
<dbReference type="GO" id="GO:0003677">
    <property type="term" value="F:DNA binding"/>
    <property type="evidence" value="ECO:0007669"/>
    <property type="project" value="UniProtKB-KW"/>
</dbReference>
<dbReference type="InterPro" id="IPR005119">
    <property type="entry name" value="LysR_subst-bd"/>
</dbReference>
<evidence type="ECO:0000256" key="3">
    <source>
        <dbReference type="ARBA" id="ARBA00023125"/>
    </source>
</evidence>
<dbReference type="Pfam" id="PF00126">
    <property type="entry name" value="HTH_1"/>
    <property type="match status" value="1"/>
</dbReference>
<dbReference type="Gene3D" id="3.40.190.290">
    <property type="match status" value="1"/>
</dbReference>
<keyword evidence="7" id="KW-1185">Reference proteome</keyword>
<dbReference type="Proteomes" id="UP000503336">
    <property type="component" value="Chromosome"/>
</dbReference>
<accession>A0A7M3T601</accession>
<dbReference type="FunFam" id="1.10.10.10:FF:000001">
    <property type="entry name" value="LysR family transcriptional regulator"/>
    <property type="match status" value="1"/>
</dbReference>
<comment type="similarity">
    <text evidence="1">Belongs to the LysR transcriptional regulatory family.</text>
</comment>
<evidence type="ECO:0000256" key="1">
    <source>
        <dbReference type="ARBA" id="ARBA00009437"/>
    </source>
</evidence>
<dbReference type="SUPFAM" id="SSF46785">
    <property type="entry name" value="Winged helix' DNA-binding domain"/>
    <property type="match status" value="1"/>
</dbReference>
<organism evidence="6 7">
    <name type="scientific">Pikeienuella piscinae</name>
    <dbReference type="NCBI Taxonomy" id="2748098"/>
    <lineage>
        <taxon>Bacteria</taxon>
        <taxon>Pseudomonadati</taxon>
        <taxon>Pseudomonadota</taxon>
        <taxon>Alphaproteobacteria</taxon>
        <taxon>Rhodobacterales</taxon>
        <taxon>Paracoccaceae</taxon>
        <taxon>Pikeienuella</taxon>
    </lineage>
</organism>
<evidence type="ECO:0000313" key="7">
    <source>
        <dbReference type="Proteomes" id="UP000503336"/>
    </source>
</evidence>
<dbReference type="RefSeq" id="WP_165102348.1">
    <property type="nucleotide sequence ID" value="NZ_CP049056.1"/>
</dbReference>
<evidence type="ECO:0000313" key="6">
    <source>
        <dbReference type="EMBL" id="QIE57432.1"/>
    </source>
</evidence>
<name>A0A7M3T601_9RHOB</name>
<dbReference type="CDD" id="cd05466">
    <property type="entry name" value="PBP2_LTTR_substrate"/>
    <property type="match status" value="1"/>
</dbReference>
<reference evidence="6 7" key="1">
    <citation type="submission" date="2020-02" db="EMBL/GenBank/DDBJ databases">
        <title>complete genome sequence of Rhodobacteraceae bacterium.</title>
        <authorList>
            <person name="Park J."/>
            <person name="Kim Y.-S."/>
            <person name="Kim K.-H."/>
        </authorList>
    </citation>
    <scope>NUCLEOTIDE SEQUENCE [LARGE SCALE GENOMIC DNA]</scope>
    <source>
        <strain evidence="6 7">RR4-56</strain>
    </source>
</reference>
<dbReference type="GO" id="GO:0003700">
    <property type="term" value="F:DNA-binding transcription factor activity"/>
    <property type="evidence" value="ECO:0007669"/>
    <property type="project" value="InterPro"/>
</dbReference>
<dbReference type="PANTHER" id="PTHR30579">
    <property type="entry name" value="TRANSCRIPTIONAL REGULATOR"/>
    <property type="match status" value="1"/>
</dbReference>
<dbReference type="InterPro" id="IPR000847">
    <property type="entry name" value="LysR_HTH_N"/>
</dbReference>
<keyword evidence="2" id="KW-0805">Transcription regulation</keyword>
<dbReference type="Gene3D" id="1.10.10.10">
    <property type="entry name" value="Winged helix-like DNA-binding domain superfamily/Winged helix DNA-binding domain"/>
    <property type="match status" value="1"/>
</dbReference>
<gene>
    <name evidence="6" type="ORF">G5B40_19460</name>
</gene>
<dbReference type="InterPro" id="IPR036388">
    <property type="entry name" value="WH-like_DNA-bd_sf"/>
</dbReference>
<dbReference type="PROSITE" id="PS50931">
    <property type="entry name" value="HTH_LYSR"/>
    <property type="match status" value="1"/>
</dbReference>
<proteinExistence type="inferred from homology"/>